<keyword evidence="1" id="KW-0812">Transmembrane</keyword>
<dbReference type="EMBL" id="FTNZ01000001">
    <property type="protein sequence ID" value="SIS30043.1"/>
    <property type="molecule type" value="Genomic_DNA"/>
</dbReference>
<feature type="transmembrane region" description="Helical" evidence="1">
    <location>
        <begin position="7"/>
        <end position="25"/>
    </location>
</feature>
<dbReference type="Proteomes" id="UP000279541">
    <property type="component" value="Chromosome"/>
</dbReference>
<feature type="transmembrane region" description="Helical" evidence="1">
    <location>
        <begin position="73"/>
        <end position="94"/>
    </location>
</feature>
<keyword evidence="1" id="KW-0472">Membrane</keyword>
<dbReference type="RefSeq" id="WP_076352049.1">
    <property type="nucleotide sequence ID" value="NZ_CP033926.1"/>
</dbReference>
<feature type="transmembrane region" description="Helical" evidence="1">
    <location>
        <begin position="45"/>
        <end position="67"/>
    </location>
</feature>
<dbReference type="EMBL" id="CP033926">
    <property type="protein sequence ID" value="AZA98566.1"/>
    <property type="molecule type" value="Genomic_DNA"/>
</dbReference>
<evidence type="ECO:0000256" key="1">
    <source>
        <dbReference type="SAM" id="Phobius"/>
    </source>
</evidence>
<gene>
    <name evidence="2" type="ORF">EG359_02620</name>
    <name evidence="3" type="ORF">SAMN05421768_101838</name>
</gene>
<name>A0A1N7HYY8_9FLAO</name>
<protein>
    <submittedName>
        <fullName evidence="3">Uncharacterized protein</fullName>
    </submittedName>
</protein>
<accession>A0A1N7HYY8</accession>
<organism evidence="3 4">
    <name type="scientific">Chryseobacterium joostei</name>
    <dbReference type="NCBI Taxonomy" id="112234"/>
    <lineage>
        <taxon>Bacteria</taxon>
        <taxon>Pseudomonadati</taxon>
        <taxon>Bacteroidota</taxon>
        <taxon>Flavobacteriia</taxon>
        <taxon>Flavobacteriales</taxon>
        <taxon>Weeksellaceae</taxon>
        <taxon>Chryseobacterium group</taxon>
        <taxon>Chryseobacterium</taxon>
    </lineage>
</organism>
<proteinExistence type="predicted"/>
<reference evidence="3 4" key="1">
    <citation type="submission" date="2017-01" db="EMBL/GenBank/DDBJ databases">
        <authorList>
            <person name="Mah S.A."/>
            <person name="Swanson W.J."/>
            <person name="Moy G.W."/>
            <person name="Vacquier V.D."/>
        </authorList>
    </citation>
    <scope>NUCLEOTIDE SEQUENCE [LARGE SCALE GENOMIC DNA]</scope>
    <source>
        <strain evidence="3 4">DSM 16927</strain>
    </source>
</reference>
<evidence type="ECO:0000313" key="5">
    <source>
        <dbReference type="Proteomes" id="UP000279541"/>
    </source>
</evidence>
<sequence length="104" mass="12264">MENFFDISYKVLMALFAVIANRKVLKIYANKISRHRWFRPVNNGVAIITSTFMIVSYFITATLFWIIKFNGSVSGFYICITELIPIIVFALYFYRINYMPKQII</sequence>
<dbReference type="KEGG" id="cjt:EG359_02620"/>
<dbReference type="Proteomes" id="UP000186106">
    <property type="component" value="Unassembled WGS sequence"/>
</dbReference>
<keyword evidence="1" id="KW-1133">Transmembrane helix</keyword>
<keyword evidence="5" id="KW-1185">Reference proteome</keyword>
<reference evidence="2 5" key="2">
    <citation type="submission" date="2018-11" db="EMBL/GenBank/DDBJ databases">
        <title>Proposal to divide the Flavobacteriaceae and reorganize its genera based on Amino Acid Identity values calculated from whole genome sequences.</title>
        <authorList>
            <person name="Nicholson A.C."/>
            <person name="Gulvik C.A."/>
            <person name="Whitney A.M."/>
            <person name="Humrighouse B.W."/>
            <person name="Bell M."/>
            <person name="Holmes B."/>
            <person name="Steigerwalt A.G."/>
            <person name="Villarma A."/>
            <person name="Sheth M."/>
            <person name="Batra D."/>
            <person name="Pryor J."/>
            <person name="Bernardet J.-F."/>
            <person name="Hugo C."/>
            <person name="Kampfer P."/>
            <person name="Newman J."/>
            <person name="McQuiston J.R."/>
        </authorList>
    </citation>
    <scope>NUCLEOTIDE SEQUENCE [LARGE SCALE GENOMIC DNA]</scope>
    <source>
        <strain evidence="2 5">DSM 16927</strain>
    </source>
</reference>
<dbReference type="AlphaFoldDB" id="A0A1N7HYY8"/>
<evidence type="ECO:0000313" key="2">
    <source>
        <dbReference type="EMBL" id="AZA98566.1"/>
    </source>
</evidence>
<dbReference type="OrthoDB" id="1275218at2"/>
<evidence type="ECO:0000313" key="3">
    <source>
        <dbReference type="EMBL" id="SIS30043.1"/>
    </source>
</evidence>
<evidence type="ECO:0000313" key="4">
    <source>
        <dbReference type="Proteomes" id="UP000186106"/>
    </source>
</evidence>